<gene>
    <name evidence="2" type="ORF">G5I_06949</name>
</gene>
<dbReference type="InParanoid" id="F4WMB5"/>
<feature type="compositionally biased region" description="Basic and acidic residues" evidence="1">
    <location>
        <begin position="77"/>
        <end position="95"/>
    </location>
</feature>
<name>F4WMB5_ACREC</name>
<feature type="region of interest" description="Disordered" evidence="1">
    <location>
        <begin position="66"/>
        <end position="106"/>
    </location>
</feature>
<reference evidence="2" key="1">
    <citation type="submission" date="2011-02" db="EMBL/GenBank/DDBJ databases">
        <title>The genome of the leaf-cutting ant Acromyrmex echinatior suggests key adaptations to social evolution and fungus farming.</title>
        <authorList>
            <person name="Nygaard S."/>
            <person name="Zhang G."/>
        </authorList>
    </citation>
    <scope>NUCLEOTIDE SEQUENCE</scope>
</reference>
<keyword evidence="3" id="KW-1185">Reference proteome</keyword>
<evidence type="ECO:0000313" key="2">
    <source>
        <dbReference type="EMBL" id="EGI64759.1"/>
    </source>
</evidence>
<accession>F4WMB5</accession>
<organism evidence="3">
    <name type="scientific">Acromyrmex echinatior</name>
    <name type="common">Panamanian leafcutter ant</name>
    <name type="synonym">Acromyrmex octospinosus echinatior</name>
    <dbReference type="NCBI Taxonomy" id="103372"/>
    <lineage>
        <taxon>Eukaryota</taxon>
        <taxon>Metazoa</taxon>
        <taxon>Ecdysozoa</taxon>
        <taxon>Arthropoda</taxon>
        <taxon>Hexapoda</taxon>
        <taxon>Insecta</taxon>
        <taxon>Pterygota</taxon>
        <taxon>Neoptera</taxon>
        <taxon>Endopterygota</taxon>
        <taxon>Hymenoptera</taxon>
        <taxon>Apocrita</taxon>
        <taxon>Aculeata</taxon>
        <taxon>Formicoidea</taxon>
        <taxon>Formicidae</taxon>
        <taxon>Myrmicinae</taxon>
        <taxon>Acromyrmex</taxon>
    </lineage>
</organism>
<dbReference type="Proteomes" id="UP000007755">
    <property type="component" value="Unassembled WGS sequence"/>
</dbReference>
<dbReference type="AlphaFoldDB" id="F4WMB5"/>
<dbReference type="EMBL" id="GL888217">
    <property type="protein sequence ID" value="EGI64759.1"/>
    <property type="molecule type" value="Genomic_DNA"/>
</dbReference>
<proteinExistence type="predicted"/>
<protein>
    <submittedName>
        <fullName evidence="2">Uncharacterized protein</fullName>
    </submittedName>
</protein>
<evidence type="ECO:0000256" key="1">
    <source>
        <dbReference type="SAM" id="MobiDB-lite"/>
    </source>
</evidence>
<sequence>MGTNVILRECGSVRESRTHVCKQRSRSQENGKINSGQIFCTIIKIQLLVQSIGFIKTTDRTRRLSHRVSTKSCDTAEGNRSDDRRQAVRGEEDRGLSPYSRGSTTSSPTYRQILCAFHIWDVASSTFVITLSSVPASSFHSPSDNLSFCGAMRSRNRVTRENHYAALKKENVLELIRSVLQVMGSRLRPIVKYFRAKSKREFDSENSTSSLHINKLQIIAKKRGSLRLSNYSYLTRMHVSLFLAVRALNDLGIPRFLCLLRGIRIPLVYPRALNGRWAIRANGLRARQIRSTAIPAASIHFEFLPLVDFLLAFTAPATWKHLISITAMRLGNITSSFTSGFGLVETTRTARKHVASSLTILCYCVVNFNTRYVPAFLPSFSHLVGKRTIVIKLNSAFINRSQCNRPIWTSARSNFLIIVDLLRTKLLPVRPTAGGERDGPVSVKEAKHSGTKNETPYIISIPISCLLPLGTSRPETVLASLFGTSRASRRLARALQTAAAPRVLLIPKKREKLLTSFLWKNDVTRMTQLFNFYCCSDEICYFRQIYDESMPQYFLSSIEISVDKLNAEQDANRKTVDNLAGFVVRSITRPTLYHILSAANIGNRYVPPKLSPACFDQRFNSASPEFGMTSTRPGAIANCPRRKKKGTNERALVLQSGTSHKSHFTRYILNSVPVPGKTRLKIVAQVNLFSLGTALPARTDLPEQIAVKVSRKSRIKRGVTLARFHAGNSPESNPLSRKIELEVISKPAESVRRSINLASGTVIDFGVNFRGLTRDYGIGLHGVAEQRKAGSLAIADFELGFPTNHPRISCPSDENGRRRSDVVVMVVVVVVVVPTTRGYRTEKNFWLKMIESVNSDYINQYSSQDYHMSNRNSDCYEQNLLTPYFEKFLVEIDEPVDFNHINQNSSRDNEMSNYDDRKMLMCYANSANGRNVQCGVFKENSCCIVSFYKTFHSRNALIKASHSYAAVSDLILPLLLKVRFSGSPHDFLCNNKHSSAAIPSPGKSTPVRAEEASSQVRSSDGRTVLALVTRLRKKLRSHEGVARWRPGHPGPTHGDVPPFGVSYHRPELIPPLKLGPHPQSCAVSTHRPMKSAQFNCASRNLFRETCPTSFVFTESQELLAKTKISTSHGRVPIELIYDNVLKAENEIFDTVFRISAPITLPPLRLPGDVTFSDNEAHECIRARGRADISERRLVDPNPGGMLEAQLC</sequence>
<evidence type="ECO:0000313" key="3">
    <source>
        <dbReference type="Proteomes" id="UP000007755"/>
    </source>
</evidence>